<dbReference type="Pfam" id="PF02889">
    <property type="entry name" value="Sec63"/>
    <property type="match status" value="1"/>
</dbReference>
<dbReference type="Gene3D" id="3.40.50.300">
    <property type="entry name" value="P-loop containing nucleotide triphosphate hydrolases"/>
    <property type="match status" value="2"/>
</dbReference>
<feature type="domain" description="Helicase C-terminal" evidence="6">
    <location>
        <begin position="232"/>
        <end position="424"/>
    </location>
</feature>
<dbReference type="GO" id="GO:0004386">
    <property type="term" value="F:helicase activity"/>
    <property type="evidence" value="ECO:0007669"/>
    <property type="project" value="UniProtKB-KW"/>
</dbReference>
<evidence type="ECO:0000259" key="5">
    <source>
        <dbReference type="PROSITE" id="PS51192"/>
    </source>
</evidence>
<feature type="domain" description="Helicase ATP-binding" evidence="5">
    <location>
        <begin position="28"/>
        <end position="197"/>
    </location>
</feature>
<dbReference type="PANTHER" id="PTHR47961:SF6">
    <property type="entry name" value="DNA-DIRECTED DNA POLYMERASE"/>
    <property type="match status" value="1"/>
</dbReference>
<dbReference type="Gene3D" id="1.10.3380.10">
    <property type="entry name" value="Sec63 N-terminal domain-like domain"/>
    <property type="match status" value="1"/>
</dbReference>
<dbReference type="PROSITE" id="PS51194">
    <property type="entry name" value="HELICASE_CTER"/>
    <property type="match status" value="1"/>
</dbReference>
<dbReference type="InterPro" id="IPR027417">
    <property type="entry name" value="P-loop_NTPase"/>
</dbReference>
<comment type="caution">
    <text evidence="7">The sequence shown here is derived from an EMBL/GenBank/DDBJ whole genome shotgun (WGS) entry which is preliminary data.</text>
</comment>
<dbReference type="SMART" id="SM00973">
    <property type="entry name" value="Sec63"/>
    <property type="match status" value="1"/>
</dbReference>
<dbReference type="InterPro" id="IPR004179">
    <property type="entry name" value="Sec63-dom"/>
</dbReference>
<evidence type="ECO:0000313" key="7">
    <source>
        <dbReference type="EMBL" id="MFD1565123.1"/>
    </source>
</evidence>
<dbReference type="PROSITE" id="PS51192">
    <property type="entry name" value="HELICASE_ATP_BIND_1"/>
    <property type="match status" value="1"/>
</dbReference>
<keyword evidence="3 7" id="KW-0347">Helicase</keyword>
<evidence type="ECO:0000256" key="4">
    <source>
        <dbReference type="ARBA" id="ARBA00022840"/>
    </source>
</evidence>
<dbReference type="SUPFAM" id="SSF52540">
    <property type="entry name" value="P-loop containing nucleoside triphosphate hydrolases"/>
    <property type="match status" value="1"/>
</dbReference>
<name>A0ABD6BLQ7_9EURY</name>
<evidence type="ECO:0000256" key="3">
    <source>
        <dbReference type="ARBA" id="ARBA00022806"/>
    </source>
</evidence>
<dbReference type="CDD" id="cd17921">
    <property type="entry name" value="DEXHc_Ski2"/>
    <property type="match status" value="1"/>
</dbReference>
<dbReference type="InterPro" id="IPR050474">
    <property type="entry name" value="Hel308_SKI2-like"/>
</dbReference>
<dbReference type="InterPro" id="IPR036390">
    <property type="entry name" value="WH_DNA-bd_sf"/>
</dbReference>
<dbReference type="GO" id="GO:0016787">
    <property type="term" value="F:hydrolase activity"/>
    <property type="evidence" value="ECO:0007669"/>
    <property type="project" value="UniProtKB-KW"/>
</dbReference>
<dbReference type="SUPFAM" id="SSF158702">
    <property type="entry name" value="Sec63 N-terminal domain-like"/>
    <property type="match status" value="1"/>
</dbReference>
<reference evidence="7 8" key="1">
    <citation type="journal article" date="2019" name="Int. J. Syst. Evol. Microbiol.">
        <title>The Global Catalogue of Microorganisms (GCM) 10K type strain sequencing project: providing services to taxonomists for standard genome sequencing and annotation.</title>
        <authorList>
            <consortium name="The Broad Institute Genomics Platform"/>
            <consortium name="The Broad Institute Genome Sequencing Center for Infectious Disease"/>
            <person name="Wu L."/>
            <person name="Ma J."/>
        </authorList>
    </citation>
    <scope>NUCLEOTIDE SEQUENCE [LARGE SCALE GENOMIC DNA]</scope>
    <source>
        <strain evidence="7 8">CGMCC 1.12230</strain>
    </source>
</reference>
<dbReference type="SMART" id="SM00490">
    <property type="entry name" value="HELICc"/>
    <property type="match status" value="1"/>
</dbReference>
<protein>
    <submittedName>
        <fullName evidence="7">DEAD/DEAH box helicase</fullName>
    </submittedName>
</protein>
<dbReference type="Gene3D" id="1.10.10.10">
    <property type="entry name" value="Winged helix-like DNA-binding domain superfamily/Winged helix DNA-binding domain"/>
    <property type="match status" value="1"/>
</dbReference>
<gene>
    <name evidence="7" type="ORF">ACFR99_16415</name>
</gene>
<keyword evidence="8" id="KW-1185">Reference proteome</keyword>
<dbReference type="Proteomes" id="UP001597076">
    <property type="component" value="Unassembled WGS sequence"/>
</dbReference>
<evidence type="ECO:0000313" key="8">
    <source>
        <dbReference type="Proteomes" id="UP001597076"/>
    </source>
</evidence>
<dbReference type="PANTHER" id="PTHR47961">
    <property type="entry name" value="DNA POLYMERASE THETA, PUTATIVE (AFU_ORTHOLOGUE AFUA_1G05260)-RELATED"/>
    <property type="match status" value="1"/>
</dbReference>
<accession>A0ABD6BLQ7</accession>
<dbReference type="InterPro" id="IPR011545">
    <property type="entry name" value="DEAD/DEAH_box_helicase_dom"/>
</dbReference>
<sequence length="783" mass="85970">MEVAEVLPEFADAFAFEEFNRMQREALPALLESDENVVASAPTASGKTALAELAICKALADGGTALFIAPMRALTNEKEDDWDRFEELDYSVYVVTGERDLNPRRARRADILVMTPEKLDSATRKHDSRRYDFVTDVDVCVIDEVHLLDADRRGSVLEVTISRLRRLCDPRVVALSATMPNVDDVAAWLDAPEETTFEFGEEYRPVDLNAGVKTYTHGENSFADKYRRLYRALDLAEPHLREDGQALVFVSSRQDTVQAAKKARDEIAERDIPMGARGDYDFHTESKALENDTLRNSVLDGVAFHHAGLSKNDRDLVEEWFKKGHVELLFSTSTLAWGVNLPARCVVIRDTKLHDPLEGEIDMSPLDVLQMLGRAGRPGYDDIGYGWVVCDTAEADKYRRLLRDGKEIESRLAESLATHLNAEIAMGTITDLEDVMDWLETTFYYVRGQSKPDDYDFPNLRERVRDCLEGLVNRGFVETGEDLSIEATPLGVLTSKYYLRLDTAAHFAALCDRAESDGLATSDILETIATAEEFDSVSARQDERDAINAVLVGEETGDLEAGQRKVLAILRGAASGSTPAELRSDAWVIRQNATRLVSALEAFLDRFVGPHAANLARRVEARIENGVAEDAVGLTAIDGVGPGRASKLATEGLSTPGDVVDAGVAGLVDAGLTEGVAEGVYEGAQSLPAIDLEWGQFPDAIVTGENEVCEVTVRNVGEPARAGIRVTVNGVEMTSTNTYLRDTETVPVGVFGADEDELEFTVSVAFPEEPLVPVEATRTVEVR</sequence>
<keyword evidence="4" id="KW-0067">ATP-binding</keyword>
<dbReference type="EMBL" id="JBHUDI010000011">
    <property type="protein sequence ID" value="MFD1565123.1"/>
    <property type="molecule type" value="Genomic_DNA"/>
</dbReference>
<organism evidence="7 8">
    <name type="scientific">Haloarchaeobius amylolyticus</name>
    <dbReference type="NCBI Taxonomy" id="1198296"/>
    <lineage>
        <taxon>Archaea</taxon>
        <taxon>Methanobacteriati</taxon>
        <taxon>Methanobacteriota</taxon>
        <taxon>Stenosarchaea group</taxon>
        <taxon>Halobacteria</taxon>
        <taxon>Halobacteriales</taxon>
        <taxon>Halorubellaceae</taxon>
        <taxon>Haloarchaeobius</taxon>
    </lineage>
</organism>
<dbReference type="CDD" id="cd18795">
    <property type="entry name" value="SF2_C_Ski2"/>
    <property type="match status" value="1"/>
</dbReference>
<dbReference type="InterPro" id="IPR001650">
    <property type="entry name" value="Helicase_C-like"/>
</dbReference>
<dbReference type="InterPro" id="IPR057842">
    <property type="entry name" value="WH_MER3"/>
</dbReference>
<dbReference type="InterPro" id="IPR014001">
    <property type="entry name" value="Helicase_ATP-bd"/>
</dbReference>
<proteinExistence type="predicted"/>
<dbReference type="GO" id="GO:0005524">
    <property type="term" value="F:ATP binding"/>
    <property type="evidence" value="ECO:0007669"/>
    <property type="project" value="UniProtKB-KW"/>
</dbReference>
<dbReference type="Pfam" id="PF23445">
    <property type="entry name" value="WHD_SNRNP200"/>
    <property type="match status" value="1"/>
</dbReference>
<dbReference type="AlphaFoldDB" id="A0ABD6BLQ7"/>
<dbReference type="Pfam" id="PF00271">
    <property type="entry name" value="Helicase_C"/>
    <property type="match status" value="1"/>
</dbReference>
<keyword evidence="2" id="KW-0378">Hydrolase</keyword>
<evidence type="ECO:0000259" key="6">
    <source>
        <dbReference type="PROSITE" id="PS51194"/>
    </source>
</evidence>
<dbReference type="GO" id="GO:0140097">
    <property type="term" value="F:catalytic activity, acting on DNA"/>
    <property type="evidence" value="ECO:0007669"/>
    <property type="project" value="UniProtKB-ARBA"/>
</dbReference>
<evidence type="ECO:0000256" key="2">
    <source>
        <dbReference type="ARBA" id="ARBA00022801"/>
    </source>
</evidence>
<dbReference type="RefSeq" id="WP_390289531.1">
    <property type="nucleotide sequence ID" value="NZ_JBHUDI010000011.1"/>
</dbReference>
<dbReference type="InterPro" id="IPR036388">
    <property type="entry name" value="WH-like_DNA-bd_sf"/>
</dbReference>
<keyword evidence="1" id="KW-0547">Nucleotide-binding</keyword>
<dbReference type="Gene3D" id="1.10.150.20">
    <property type="entry name" value="5' to 3' exonuclease, C-terminal subdomain"/>
    <property type="match status" value="1"/>
</dbReference>
<evidence type="ECO:0000256" key="1">
    <source>
        <dbReference type="ARBA" id="ARBA00022741"/>
    </source>
</evidence>
<dbReference type="SUPFAM" id="SSF46785">
    <property type="entry name" value="Winged helix' DNA-binding domain"/>
    <property type="match status" value="1"/>
</dbReference>
<dbReference type="SMART" id="SM00487">
    <property type="entry name" value="DEXDc"/>
    <property type="match status" value="1"/>
</dbReference>
<dbReference type="Pfam" id="PF00270">
    <property type="entry name" value="DEAD"/>
    <property type="match status" value="1"/>
</dbReference>